<evidence type="ECO:0000313" key="3">
    <source>
        <dbReference type="Proteomes" id="UP000662914"/>
    </source>
</evidence>
<dbReference type="KEGG" id="ddz:DSYM_18430"/>
<dbReference type="AlphaFoldDB" id="A0A809SAU8"/>
<proteinExistence type="predicted"/>
<reference evidence="2" key="1">
    <citation type="journal article" name="DNA Res.">
        <title>The physiological potential of anammox bacteria as revealed by their core genome structure.</title>
        <authorList>
            <person name="Okubo T."/>
            <person name="Toyoda A."/>
            <person name="Fukuhara K."/>
            <person name="Uchiyama I."/>
            <person name="Harigaya Y."/>
            <person name="Kuroiwa M."/>
            <person name="Suzuki T."/>
            <person name="Murakami Y."/>
            <person name="Suwa Y."/>
            <person name="Takami H."/>
        </authorList>
    </citation>
    <scope>NUCLEOTIDE SEQUENCE</scope>
    <source>
        <strain evidence="2">317325-3</strain>
    </source>
</reference>
<protein>
    <recommendedName>
        <fullName evidence="4">DUF2863 domain-containing protein</fullName>
    </recommendedName>
</protein>
<dbReference type="Proteomes" id="UP000662914">
    <property type="component" value="Chromosome"/>
</dbReference>
<organism evidence="2 3">
    <name type="scientific">Candidatus Desulfobacillus denitrificans</name>
    <dbReference type="NCBI Taxonomy" id="2608985"/>
    <lineage>
        <taxon>Bacteria</taxon>
        <taxon>Pseudomonadati</taxon>
        <taxon>Pseudomonadota</taxon>
        <taxon>Betaproteobacteria</taxon>
        <taxon>Candidatus Desulfobacillus</taxon>
    </lineage>
</organism>
<name>A0A809SAU8_9PROT</name>
<dbReference type="InterPro" id="IPR021292">
    <property type="entry name" value="DUF2863"/>
</dbReference>
<dbReference type="EMBL" id="AP021857">
    <property type="protein sequence ID" value="BBO21144.1"/>
    <property type="molecule type" value="Genomic_DNA"/>
</dbReference>
<feature type="region of interest" description="Disordered" evidence="1">
    <location>
        <begin position="368"/>
        <end position="390"/>
    </location>
</feature>
<dbReference type="Pfam" id="PF11062">
    <property type="entry name" value="DUF2863"/>
    <property type="match status" value="1"/>
</dbReference>
<accession>A0A809SAU8</accession>
<evidence type="ECO:0008006" key="4">
    <source>
        <dbReference type="Google" id="ProtNLM"/>
    </source>
</evidence>
<sequence>MKRSRFARRGALNREAELVARLATGLAASASRIEDDFWERRLAEAVDKLLRTGNEDTLNVALDHLYGANGRAYDALADLIESRAEGGVLGAGSGEFDVAMFAAPLLAWSRFTIPSGPLPAGTLAAARSQLQAHVLAAGARLALADFLYSPDQLPRGFVETWRLANQLAKAAADDKDARIDPRQLPETTRFISDTRYLIGAVMAPRGQALFRWQEEDGSRDQSASQWIAQGGSALQPLFTGCALEPLLPDVFHAACRNADQGLRVYSLRAAMAFLQTVLNAKPQQLRAVVAPFHEERLEEYRVGFTLADSSEIVHGVVWPLLGAEDESTDCAGQIEAVLEEAGVGSVMVLEQRFPLEFCDDCGMPMYPTPEGETSHAELPEDLPQAPAHLH</sequence>
<evidence type="ECO:0000256" key="1">
    <source>
        <dbReference type="SAM" id="MobiDB-lite"/>
    </source>
</evidence>
<evidence type="ECO:0000313" key="2">
    <source>
        <dbReference type="EMBL" id="BBO21144.1"/>
    </source>
</evidence>
<gene>
    <name evidence="2" type="ORF">DSYM_18430</name>
</gene>